<dbReference type="Proteomes" id="UP000284322">
    <property type="component" value="Unassembled WGS sequence"/>
</dbReference>
<feature type="region of interest" description="Disordered" evidence="1">
    <location>
        <begin position="661"/>
        <end position="736"/>
    </location>
</feature>
<proteinExistence type="predicted"/>
<dbReference type="GO" id="GO:0015074">
    <property type="term" value="P:DNA integration"/>
    <property type="evidence" value="ECO:0007669"/>
    <property type="project" value="InterPro"/>
</dbReference>
<evidence type="ECO:0000259" key="2">
    <source>
        <dbReference type="PROSITE" id="PS50994"/>
    </source>
</evidence>
<dbReference type="GO" id="GO:0003676">
    <property type="term" value="F:nucleic acid binding"/>
    <property type="evidence" value="ECO:0007669"/>
    <property type="project" value="InterPro"/>
</dbReference>
<dbReference type="AlphaFoldDB" id="A0A419R318"/>
<keyword evidence="4" id="KW-1185">Reference proteome</keyword>
<evidence type="ECO:0000256" key="1">
    <source>
        <dbReference type="SAM" id="MobiDB-lite"/>
    </source>
</evidence>
<feature type="compositionally biased region" description="Acidic residues" evidence="1">
    <location>
        <begin position="726"/>
        <end position="736"/>
    </location>
</feature>
<dbReference type="Gene3D" id="3.30.420.10">
    <property type="entry name" value="Ribonuclease H-like superfamily/Ribonuclease H"/>
    <property type="match status" value="1"/>
</dbReference>
<name>A0A419R318_9SPHN</name>
<gene>
    <name evidence="3" type="ORF">D6858_05665</name>
</gene>
<dbReference type="InterPro" id="IPR036397">
    <property type="entry name" value="RNaseH_sf"/>
</dbReference>
<feature type="compositionally biased region" description="Acidic residues" evidence="1">
    <location>
        <begin position="696"/>
        <end position="708"/>
    </location>
</feature>
<dbReference type="InterPro" id="IPR001584">
    <property type="entry name" value="Integrase_cat-core"/>
</dbReference>
<dbReference type="SUPFAM" id="SSF53098">
    <property type="entry name" value="Ribonuclease H-like"/>
    <property type="match status" value="1"/>
</dbReference>
<reference evidence="3 4" key="1">
    <citation type="submission" date="2018-09" db="EMBL/GenBank/DDBJ databases">
        <title>Altererythrobacter sp.Ery1 and Ery12, the genome sequencing of novel strains in genus Alterythrobacter.</title>
        <authorList>
            <person name="Cheng H."/>
            <person name="Wu Y.-H."/>
            <person name="Fang C."/>
            <person name="Xu X.-W."/>
        </authorList>
    </citation>
    <scope>NUCLEOTIDE SEQUENCE [LARGE SCALE GENOMIC DNA]</scope>
    <source>
        <strain evidence="3 4">Ery12</strain>
    </source>
</reference>
<dbReference type="PROSITE" id="PS50994">
    <property type="entry name" value="INTEGRASE"/>
    <property type="match status" value="1"/>
</dbReference>
<dbReference type="OrthoDB" id="5287589at2"/>
<dbReference type="RefSeq" id="WP_120108124.1">
    <property type="nucleotide sequence ID" value="NZ_RAHJ01000017.1"/>
</dbReference>
<feature type="domain" description="Integrase catalytic" evidence="2">
    <location>
        <begin position="271"/>
        <end position="485"/>
    </location>
</feature>
<accession>A0A419R318</accession>
<dbReference type="EMBL" id="RAHJ01000017">
    <property type="protein sequence ID" value="RJX68509.1"/>
    <property type="molecule type" value="Genomic_DNA"/>
</dbReference>
<comment type="caution">
    <text evidence="3">The sequence shown here is derived from an EMBL/GenBank/DDBJ whole genome shotgun (WGS) entry which is preliminary data.</text>
</comment>
<protein>
    <submittedName>
        <fullName evidence="3">Transposase</fullName>
    </submittedName>
</protein>
<evidence type="ECO:0000313" key="3">
    <source>
        <dbReference type="EMBL" id="RJX68509.1"/>
    </source>
</evidence>
<dbReference type="InterPro" id="IPR012337">
    <property type="entry name" value="RNaseH-like_sf"/>
</dbReference>
<evidence type="ECO:0000313" key="4">
    <source>
        <dbReference type="Proteomes" id="UP000284322"/>
    </source>
</evidence>
<sequence>MNKNTINGAIGSTFINHEGLKLHLERELGDGLLNVLELPSGRVHRYEDPDTGELRLPDTRWLESGLADSSLRLHADDRGVIPHERILARVHDREEILQRDPYAEARLAVMLPLIEKCIEGNDPKLGAEIRKIWTEDLRAKFGNPPQIATVRGWFGRCHSATVTLADMMSMSGRVPRVNRLDPAVEEIIDVARNRFWRNRGWKIVDVHAEVSTEIGDENLRRIAAGEPTLNVPGKETIRRRVNELLCRETYAQKYGEAAARRKFDGSGKGISAYRILQIGLMDDTVVDLVTVLDMDRGFVAGRPYLTVLIDVYSRCVLAMTVSFQPPTVAKAAECVRTAMSCLREGNRPKIGLRKDWLERHPALATINGKFAKIVTDNGFNYVVPAFSEMMLDLGIVHELAPVRSPRHKAIVERFFRSFNTFLIDKLPGATLDPSIMRKFGIDPSSEACITLSELRELISQFLRLYHITHHSGIDAVPLQKWAASAAVHGRDMILDERLIDVVTGVTVHRKRITAGGGLRMFDMTWKGAGIEEAINRLAAAEPHKTRLEATAAVTTKVKYDPDNLLYAHIFVGDDWIRVENTQSEYAAGLSLWQHRQVRAWSKRESLNFVSEADRLAARHALNLAIREAFPGMDARERRAAARLAGPGPKLDALPDVEFAEAEPRHDGMGPIIEQDVPANEREDAHRAMSRPGNEPAESDETEKEDTQDQDTPIADPRHSIIQSSAPDDDDDEEEYR</sequence>
<organism evidence="3 4">
    <name type="scientific">Tsuneonella suprasediminis</name>
    <dbReference type="NCBI Taxonomy" id="2306996"/>
    <lineage>
        <taxon>Bacteria</taxon>
        <taxon>Pseudomonadati</taxon>
        <taxon>Pseudomonadota</taxon>
        <taxon>Alphaproteobacteria</taxon>
        <taxon>Sphingomonadales</taxon>
        <taxon>Erythrobacteraceae</taxon>
        <taxon>Tsuneonella</taxon>
    </lineage>
</organism>